<dbReference type="InterPro" id="IPR016193">
    <property type="entry name" value="Cytidine_deaminase-like"/>
</dbReference>
<comment type="similarity">
    <text evidence="5 15">In the C-terminal section; belongs to the HTP reductase family.</text>
</comment>
<feature type="active site" description="Proton donor" evidence="16">
    <location>
        <position position="57"/>
    </location>
</feature>
<feature type="binding site" evidence="17">
    <location>
        <position position="297"/>
    </location>
    <ligand>
        <name>substrate</name>
    </ligand>
</feature>
<evidence type="ECO:0000256" key="6">
    <source>
        <dbReference type="ARBA" id="ARBA00022619"/>
    </source>
</evidence>
<keyword evidence="7 15" id="KW-0479">Metal-binding</keyword>
<dbReference type="AlphaFoldDB" id="A0A101XQW9"/>
<dbReference type="GO" id="GO:0008703">
    <property type="term" value="F:5-amino-6-(5-phosphoribosylamino)uracil reductase activity"/>
    <property type="evidence" value="ECO:0007669"/>
    <property type="project" value="UniProtKB-EC"/>
</dbReference>
<accession>A0A101XQW9</accession>
<evidence type="ECO:0000256" key="12">
    <source>
        <dbReference type="ARBA" id="ARBA00023268"/>
    </source>
</evidence>
<feature type="binding site" evidence="17">
    <location>
        <position position="173"/>
    </location>
    <ligand>
        <name>substrate</name>
    </ligand>
</feature>
<feature type="binding site" evidence="17">
    <location>
        <begin position="299"/>
        <end position="305"/>
    </location>
    <ligand>
        <name>NADP(+)</name>
        <dbReference type="ChEBI" id="CHEBI:58349"/>
    </ligand>
</feature>
<feature type="binding site" evidence="18">
    <location>
        <position position="80"/>
    </location>
    <ligand>
        <name>Zn(2+)</name>
        <dbReference type="ChEBI" id="CHEBI:29105"/>
        <note>catalytic</note>
    </ligand>
</feature>
<dbReference type="InterPro" id="IPR011549">
    <property type="entry name" value="RibD_C"/>
</dbReference>
<evidence type="ECO:0000256" key="11">
    <source>
        <dbReference type="ARBA" id="ARBA00023002"/>
    </source>
</evidence>
<evidence type="ECO:0000256" key="8">
    <source>
        <dbReference type="ARBA" id="ARBA00022801"/>
    </source>
</evidence>
<evidence type="ECO:0000256" key="4">
    <source>
        <dbReference type="ARBA" id="ARBA00005259"/>
    </source>
</evidence>
<dbReference type="GO" id="GO:0008270">
    <property type="term" value="F:zinc ion binding"/>
    <property type="evidence" value="ECO:0007669"/>
    <property type="project" value="InterPro"/>
</dbReference>
<feature type="binding site" evidence="17">
    <location>
        <position position="209"/>
    </location>
    <ligand>
        <name>substrate</name>
    </ligand>
</feature>
<dbReference type="PANTHER" id="PTHR38011:SF7">
    <property type="entry name" value="2,5-DIAMINO-6-RIBOSYLAMINO-4(3H)-PYRIMIDINONE 5'-PHOSPHATE REDUCTASE"/>
    <property type="match status" value="1"/>
</dbReference>
<dbReference type="SUPFAM" id="SSF53927">
    <property type="entry name" value="Cytidine deaminase-like"/>
    <property type="match status" value="1"/>
</dbReference>
<proteinExistence type="inferred from homology"/>
<evidence type="ECO:0000256" key="1">
    <source>
        <dbReference type="ARBA" id="ARBA00002151"/>
    </source>
</evidence>
<dbReference type="UniPathway" id="UPA00275">
    <property type="reaction ID" value="UER00401"/>
</dbReference>
<evidence type="ECO:0000259" key="19">
    <source>
        <dbReference type="PROSITE" id="PS51747"/>
    </source>
</evidence>
<evidence type="ECO:0000256" key="17">
    <source>
        <dbReference type="PIRSR" id="PIRSR006769-2"/>
    </source>
</evidence>
<comment type="caution">
    <text evidence="20">The sequence shown here is derived from an EMBL/GenBank/DDBJ whole genome shotgun (WGS) entry which is preliminary data.</text>
</comment>
<dbReference type="EC" id="1.1.1.193" evidence="15"/>
<evidence type="ECO:0000256" key="9">
    <source>
        <dbReference type="ARBA" id="ARBA00022833"/>
    </source>
</evidence>
<feature type="binding site" evidence="17">
    <location>
        <position position="189"/>
    </location>
    <ligand>
        <name>substrate</name>
    </ligand>
</feature>
<dbReference type="PANTHER" id="PTHR38011">
    <property type="entry name" value="DIHYDROFOLATE REDUCTASE FAMILY PROTEIN (AFU_ORTHOLOGUE AFUA_8G06820)"/>
    <property type="match status" value="1"/>
</dbReference>
<dbReference type="GO" id="GO:0009231">
    <property type="term" value="P:riboflavin biosynthetic process"/>
    <property type="evidence" value="ECO:0007669"/>
    <property type="project" value="UniProtKB-UniPathway"/>
</dbReference>
<feature type="binding site" evidence="18">
    <location>
        <position position="55"/>
    </location>
    <ligand>
        <name>Zn(2+)</name>
        <dbReference type="ChEBI" id="CHEBI:29105"/>
        <note>catalytic</note>
    </ligand>
</feature>
<dbReference type="InterPro" id="IPR024072">
    <property type="entry name" value="DHFR-like_dom_sf"/>
</dbReference>
<dbReference type="Pfam" id="PF00383">
    <property type="entry name" value="dCMP_cyt_deam_1"/>
    <property type="match status" value="1"/>
</dbReference>
<dbReference type="InterPro" id="IPR016192">
    <property type="entry name" value="APOBEC/CMP_deaminase_Zn-bd"/>
</dbReference>
<dbReference type="GO" id="GO:0008835">
    <property type="term" value="F:diaminohydroxyphosphoribosylaminopyrimidine deaminase activity"/>
    <property type="evidence" value="ECO:0007669"/>
    <property type="project" value="UniProtKB-EC"/>
</dbReference>
<evidence type="ECO:0000256" key="13">
    <source>
        <dbReference type="ARBA" id="ARBA00049861"/>
    </source>
</evidence>
<comment type="pathway">
    <text evidence="3 15">Cofactor biosynthesis; riboflavin biosynthesis; 5-amino-6-(D-ribitylamino)uracil from GTP: step 3/4.</text>
</comment>
<dbReference type="InterPro" id="IPR002734">
    <property type="entry name" value="RibDG_C"/>
</dbReference>
<dbReference type="InterPro" id="IPR002125">
    <property type="entry name" value="CMP_dCMP_dom"/>
</dbReference>
<dbReference type="PROSITE" id="PS00903">
    <property type="entry name" value="CYT_DCMP_DEAMINASES_1"/>
    <property type="match status" value="1"/>
</dbReference>
<dbReference type="RefSeq" id="WP_067715565.1">
    <property type="nucleotide sequence ID" value="NZ_LPVJ01000031.1"/>
</dbReference>
<keyword evidence="10 15" id="KW-0521">NADP</keyword>
<dbReference type="PROSITE" id="PS51747">
    <property type="entry name" value="CYT_DCMP_DEAMINASES_2"/>
    <property type="match status" value="1"/>
</dbReference>
<evidence type="ECO:0000256" key="16">
    <source>
        <dbReference type="PIRSR" id="PIRSR006769-1"/>
    </source>
</evidence>
<dbReference type="SUPFAM" id="SSF53597">
    <property type="entry name" value="Dihydrofolate reductase-like"/>
    <property type="match status" value="1"/>
</dbReference>
<comment type="catalytic activity">
    <reaction evidence="13 15">
        <text>5-amino-6-(5-phospho-D-ribitylamino)uracil + NADP(+) = 5-amino-6-(5-phospho-D-ribosylamino)uracil + NADPH + H(+)</text>
        <dbReference type="Rhea" id="RHEA:17845"/>
        <dbReference type="ChEBI" id="CHEBI:15378"/>
        <dbReference type="ChEBI" id="CHEBI:57783"/>
        <dbReference type="ChEBI" id="CHEBI:58349"/>
        <dbReference type="ChEBI" id="CHEBI:58421"/>
        <dbReference type="ChEBI" id="CHEBI:58453"/>
        <dbReference type="EC" id="1.1.1.193"/>
    </reaction>
</comment>
<evidence type="ECO:0000256" key="3">
    <source>
        <dbReference type="ARBA" id="ARBA00004910"/>
    </source>
</evidence>
<feature type="domain" description="CMP/dCMP-type deaminase" evidence="19">
    <location>
        <begin position="6"/>
        <end position="128"/>
    </location>
</feature>
<evidence type="ECO:0000313" key="20">
    <source>
        <dbReference type="EMBL" id="KUO95872.1"/>
    </source>
</evidence>
<evidence type="ECO:0000256" key="14">
    <source>
        <dbReference type="ARBA" id="ARBA00049886"/>
    </source>
</evidence>
<dbReference type="Pfam" id="PF01872">
    <property type="entry name" value="RibD_C"/>
    <property type="match status" value="1"/>
</dbReference>
<comment type="pathway">
    <text evidence="2 15">Cofactor biosynthesis; riboflavin biosynthesis; 5-amino-6-(D-ribitylamino)uracil from GTP: step 2/4.</text>
</comment>
<feature type="binding site" evidence="17">
    <location>
        <position position="201"/>
    </location>
    <ligand>
        <name>NADP(+)</name>
        <dbReference type="ChEBI" id="CHEBI:58349"/>
    </ligand>
</feature>
<comment type="function">
    <text evidence="1 15">Converts 2,5-diamino-6-(ribosylamino)-4(3h)-pyrimidinone 5'-phosphate into 5-amino-6-(ribosylamino)-2,4(1h,3h)-pyrimidinedione 5'-phosphate.</text>
</comment>
<dbReference type="Proteomes" id="UP000053557">
    <property type="component" value="Unassembled WGS sequence"/>
</dbReference>
<dbReference type="InterPro" id="IPR050765">
    <property type="entry name" value="Riboflavin_Biosynth_HTPR"/>
</dbReference>
<name>A0A101XQW9_9BACL</name>
<evidence type="ECO:0000256" key="5">
    <source>
        <dbReference type="ARBA" id="ARBA00007417"/>
    </source>
</evidence>
<feature type="binding site" evidence="17">
    <location>
        <position position="212"/>
    </location>
    <ligand>
        <name>substrate</name>
    </ligand>
</feature>
<keyword evidence="9 15" id="KW-0862">Zinc</keyword>
<feature type="binding site" evidence="17">
    <location>
        <position position="159"/>
    </location>
    <ligand>
        <name>NADP(+)</name>
        <dbReference type="ChEBI" id="CHEBI:58349"/>
    </ligand>
</feature>
<organism evidence="20 21">
    <name type="scientific">Ferroacidibacillus organovorans</name>
    <dbReference type="NCBI Taxonomy" id="1765683"/>
    <lineage>
        <taxon>Bacteria</taxon>
        <taxon>Bacillati</taxon>
        <taxon>Bacillota</taxon>
        <taxon>Bacilli</taxon>
        <taxon>Bacillales</taxon>
        <taxon>Alicyclobacillaceae</taxon>
        <taxon>Ferroacidibacillus</taxon>
    </lineage>
</organism>
<dbReference type="Gene3D" id="3.40.430.10">
    <property type="entry name" value="Dihydrofolate Reductase, subunit A"/>
    <property type="match status" value="1"/>
</dbReference>
<dbReference type="InterPro" id="IPR004794">
    <property type="entry name" value="Eubact_RibD"/>
</dbReference>
<keyword evidence="8 15" id="KW-0378">Hydrolase</keyword>
<dbReference type="CDD" id="cd01284">
    <property type="entry name" value="Riboflavin_deaminase-reductase"/>
    <property type="match status" value="1"/>
</dbReference>
<evidence type="ECO:0000313" key="21">
    <source>
        <dbReference type="Proteomes" id="UP000053557"/>
    </source>
</evidence>
<dbReference type="Gene3D" id="3.40.140.10">
    <property type="entry name" value="Cytidine Deaminase, domain 2"/>
    <property type="match status" value="1"/>
</dbReference>
<keyword evidence="11 15" id="KW-0560">Oxidoreductase</keyword>
<dbReference type="EC" id="3.5.4.26" evidence="15"/>
<dbReference type="EMBL" id="LPVJ01000031">
    <property type="protein sequence ID" value="KUO95872.1"/>
    <property type="molecule type" value="Genomic_DNA"/>
</dbReference>
<comment type="catalytic activity">
    <reaction evidence="14 15">
        <text>2,5-diamino-6-hydroxy-4-(5-phosphoribosylamino)-pyrimidine + H2O + H(+) = 5-amino-6-(5-phospho-D-ribosylamino)uracil + NH4(+)</text>
        <dbReference type="Rhea" id="RHEA:21868"/>
        <dbReference type="ChEBI" id="CHEBI:15377"/>
        <dbReference type="ChEBI" id="CHEBI:15378"/>
        <dbReference type="ChEBI" id="CHEBI:28938"/>
        <dbReference type="ChEBI" id="CHEBI:58453"/>
        <dbReference type="ChEBI" id="CHEBI:58614"/>
        <dbReference type="EC" id="3.5.4.26"/>
    </reaction>
</comment>
<evidence type="ECO:0000256" key="2">
    <source>
        <dbReference type="ARBA" id="ARBA00004882"/>
    </source>
</evidence>
<dbReference type="GO" id="GO:0050661">
    <property type="term" value="F:NADP binding"/>
    <property type="evidence" value="ECO:0007669"/>
    <property type="project" value="InterPro"/>
</dbReference>
<evidence type="ECO:0000256" key="7">
    <source>
        <dbReference type="ARBA" id="ARBA00022723"/>
    </source>
</evidence>
<evidence type="ECO:0000256" key="18">
    <source>
        <dbReference type="PIRSR" id="PIRSR006769-3"/>
    </source>
</evidence>
<dbReference type="NCBIfam" id="TIGR00326">
    <property type="entry name" value="eubact_ribD"/>
    <property type="match status" value="1"/>
</dbReference>
<keyword evidence="21" id="KW-1185">Reference proteome</keyword>
<protein>
    <recommendedName>
        <fullName evidence="15">Riboflavin biosynthesis protein RibD</fullName>
    </recommendedName>
    <domain>
        <recommendedName>
            <fullName evidence="15">Diaminohydroxyphosphoribosylaminopyrimidine deaminase</fullName>
            <shortName evidence="15">DRAP deaminase</shortName>
            <ecNumber evidence="15">3.5.4.26</ecNumber>
        </recommendedName>
        <alternativeName>
            <fullName evidence="15">Riboflavin-specific deaminase</fullName>
        </alternativeName>
    </domain>
    <domain>
        <recommendedName>
            <fullName evidence="15">5-amino-6-(5-phosphoribosylamino)uracil reductase</fullName>
            <ecNumber evidence="15">1.1.1.193</ecNumber>
        </recommendedName>
        <alternativeName>
            <fullName evidence="15">HTP reductase</fullName>
        </alternativeName>
    </domain>
</protein>
<comment type="cofactor">
    <cofactor evidence="15 18">
        <name>Zn(2+)</name>
        <dbReference type="ChEBI" id="CHEBI:29105"/>
    </cofactor>
    <text evidence="15 18">Binds 1 zinc ion.</text>
</comment>
<keyword evidence="12" id="KW-0511">Multifunctional enzyme</keyword>
<sequence>MIEWSSTDLQWMDLALTLARATRGQTHPNPQVGAVLVADGQLIGLGSHLKAGESHAEVHALKMAGERARGATLYVTLEPCAHVGKTPPCADAVIRAGIARVVVALEDPDPRVAGLGISRMREAGIAVEVGCRHAQTEELLRPYLHVKATGLPYVTLKLATTLDGYLATSSGESLYMTGDAARAAVHRLRAQVDAVCVGIGTVLADDPRLTVRLEGEFRQPARVVFDRMARLPINAHMVSDGAAVTHALVSEEASSERIRELRAHGVHVTVIGSRETLTMRAMLHKLVDLGFVHVLIEGGSSIAAALIKEQLATELWWFHAPLILGQGMPALGKLSIASLRSAVTIENPRVEVFGSDVLTRGSLKYT</sequence>
<feature type="binding site" evidence="17">
    <location>
        <position position="205"/>
    </location>
    <ligand>
        <name>NADP(+)</name>
        <dbReference type="ChEBI" id="CHEBI:58349"/>
    </ligand>
</feature>
<dbReference type="OrthoDB" id="9800865at2"/>
<gene>
    <name evidence="20" type="ORF">ATW55_09065</name>
</gene>
<reference evidence="20 21" key="1">
    <citation type="submission" date="2015-12" db="EMBL/GenBank/DDBJ databases">
        <title>Draft genome sequence of Acidibacillus ferrooxidans ITV001, isolated from a chalcopyrite acid mine drainage site in Brazil.</title>
        <authorList>
            <person name="Dall'Agnol H."/>
            <person name="Nancucheo I."/>
            <person name="Johnson B."/>
            <person name="Oliveira R."/>
            <person name="Leite L."/>
            <person name="Pylro V."/>
            <person name="Nunes G.L."/>
            <person name="Tzotzos G."/>
            <person name="Fernandes G.R."/>
            <person name="Dutra J."/>
            <person name="Orellana S.C."/>
            <person name="Oliveira G."/>
        </authorList>
    </citation>
    <scope>NUCLEOTIDE SEQUENCE [LARGE SCALE GENOMIC DNA]</scope>
    <source>
        <strain evidence="21">ITV01</strain>
    </source>
</reference>
<feature type="binding site" evidence="18">
    <location>
        <position position="89"/>
    </location>
    <ligand>
        <name>Zn(2+)</name>
        <dbReference type="ChEBI" id="CHEBI:29105"/>
        <note>catalytic</note>
    </ligand>
</feature>
<dbReference type="FunFam" id="3.40.140.10:FF:000025">
    <property type="entry name" value="Riboflavin biosynthesis protein RibD"/>
    <property type="match status" value="1"/>
</dbReference>
<dbReference type="NCBIfam" id="TIGR00227">
    <property type="entry name" value="ribD_Cterm"/>
    <property type="match status" value="1"/>
</dbReference>
<evidence type="ECO:0000256" key="10">
    <source>
        <dbReference type="ARBA" id="ARBA00022857"/>
    </source>
</evidence>
<dbReference type="PIRSF" id="PIRSF006769">
    <property type="entry name" value="RibD"/>
    <property type="match status" value="1"/>
</dbReference>
<comment type="similarity">
    <text evidence="4 15">In the N-terminal section; belongs to the cytidine and deoxycytidylate deaminase family.</text>
</comment>
<keyword evidence="6 15" id="KW-0686">Riboflavin biosynthesis</keyword>
<evidence type="ECO:0000256" key="15">
    <source>
        <dbReference type="PIRNR" id="PIRNR006769"/>
    </source>
</evidence>